<keyword evidence="2" id="KW-1185">Reference proteome</keyword>
<protein>
    <submittedName>
        <fullName evidence="1">Uncharacterized protein</fullName>
    </submittedName>
</protein>
<dbReference type="OrthoDB" id="5617916at2759"/>
<dbReference type="Proteomes" id="UP000187283">
    <property type="component" value="Unassembled WGS sequence"/>
</dbReference>
<reference evidence="1 2" key="1">
    <citation type="submission" date="2017-01" db="EMBL/GenBank/DDBJ databases">
        <authorList>
            <person name="Mah S.A."/>
            <person name="Swanson W.J."/>
            <person name="Moy G.W."/>
            <person name="Vacquier V.D."/>
        </authorList>
    </citation>
    <scope>NUCLEOTIDE SEQUENCE [LARGE SCALE GENOMIC DNA]</scope>
    <source>
        <strain evidence="1 2">GSMNP</strain>
    </source>
</reference>
<comment type="caution">
    <text evidence="1">The sequence shown here is derived from an EMBL/GenBank/DDBJ whole genome shotgun (WGS) entry which is preliminary data.</text>
</comment>
<proteinExistence type="predicted"/>
<accession>A0A1R1XRJ0</accession>
<evidence type="ECO:0000313" key="2">
    <source>
        <dbReference type="Proteomes" id="UP000187283"/>
    </source>
</evidence>
<dbReference type="AlphaFoldDB" id="A0A1R1XRJ0"/>
<sequence>MKSGRAAVHLINNEPARAHIFLDDNDAVLAEPSHAFRKEADQVGVSQMAKHPLAPDNVVPASLRNEILQPADVAVANLLARDQVLQVRGFRELDELARLLDYINL</sequence>
<name>A0A1R1XRJ0_9FUNG</name>
<dbReference type="EMBL" id="LSSN01002096">
    <property type="protein sequence ID" value="OMJ17260.1"/>
    <property type="molecule type" value="Genomic_DNA"/>
</dbReference>
<gene>
    <name evidence="1" type="ORF">AYI70_g6090</name>
</gene>
<evidence type="ECO:0000313" key="1">
    <source>
        <dbReference type="EMBL" id="OMJ17260.1"/>
    </source>
</evidence>
<organism evidence="1 2">
    <name type="scientific">Smittium culicis</name>
    <dbReference type="NCBI Taxonomy" id="133412"/>
    <lineage>
        <taxon>Eukaryota</taxon>
        <taxon>Fungi</taxon>
        <taxon>Fungi incertae sedis</taxon>
        <taxon>Zoopagomycota</taxon>
        <taxon>Kickxellomycotina</taxon>
        <taxon>Harpellomycetes</taxon>
        <taxon>Harpellales</taxon>
        <taxon>Legeriomycetaceae</taxon>
        <taxon>Smittium</taxon>
    </lineage>
</organism>